<name>A0A2M6UG43_9BRAD</name>
<evidence type="ECO:0000313" key="2">
    <source>
        <dbReference type="Proteomes" id="UP000228930"/>
    </source>
</evidence>
<protein>
    <submittedName>
        <fullName evidence="1">Uncharacterized protein</fullName>
    </submittedName>
</protein>
<proteinExistence type="predicted"/>
<dbReference type="Proteomes" id="UP000228930">
    <property type="component" value="Unassembled WGS sequence"/>
</dbReference>
<evidence type="ECO:0000313" key="1">
    <source>
        <dbReference type="EMBL" id="PIT03518.1"/>
    </source>
</evidence>
<organism evidence="1 2">
    <name type="scientific">Bradyrhizobium nitroreducens</name>
    <dbReference type="NCBI Taxonomy" id="709803"/>
    <lineage>
        <taxon>Bacteria</taxon>
        <taxon>Pseudomonadati</taxon>
        <taxon>Pseudomonadota</taxon>
        <taxon>Alphaproteobacteria</taxon>
        <taxon>Hyphomicrobiales</taxon>
        <taxon>Nitrobacteraceae</taxon>
        <taxon>Bradyrhizobium</taxon>
    </lineage>
</organism>
<sequence length="62" mass="6817">MPGSPGHCPAAAPMRNGAIPIRITSAQSKDLKRFLADLDDTQCAVRLKREEFRSVWSLFGSD</sequence>
<dbReference type="EMBL" id="LFJC01000003">
    <property type="protein sequence ID" value="PIT03518.1"/>
    <property type="molecule type" value="Genomic_DNA"/>
</dbReference>
<gene>
    <name evidence="1" type="ORF">TSA1_24135</name>
</gene>
<accession>A0A2M6UG43</accession>
<dbReference type="AlphaFoldDB" id="A0A2M6UG43"/>
<keyword evidence="2" id="KW-1185">Reference proteome</keyword>
<reference evidence="1 2" key="1">
    <citation type="submission" date="2015-06" db="EMBL/GenBank/DDBJ databases">
        <title>Comparative genome analysis of nirS-carrying Bradyrhizobium sp. strains.</title>
        <authorList>
            <person name="Ishii S."/>
            <person name="Jang J."/>
            <person name="Nishizawa T."/>
            <person name="Senoo K."/>
        </authorList>
    </citation>
    <scope>NUCLEOTIDE SEQUENCE [LARGE SCALE GENOMIC DNA]</scope>
    <source>
        <strain evidence="1 2">TSA1</strain>
    </source>
</reference>
<comment type="caution">
    <text evidence="1">The sequence shown here is derived from an EMBL/GenBank/DDBJ whole genome shotgun (WGS) entry which is preliminary data.</text>
</comment>